<dbReference type="AlphaFoldDB" id="A0A9D1P0H4"/>
<name>A0A9D1P0H4_9FIRM</name>
<dbReference type="InterPro" id="IPR002192">
    <property type="entry name" value="PPDK_AMP/ATP-bd"/>
</dbReference>
<keyword evidence="2" id="KW-0670">Pyruvate</keyword>
<dbReference type="Pfam" id="PF01326">
    <property type="entry name" value="PPDK_N"/>
    <property type="match status" value="1"/>
</dbReference>
<dbReference type="Gene3D" id="3.30.1490.20">
    <property type="entry name" value="ATP-grasp fold, A domain"/>
    <property type="match status" value="1"/>
</dbReference>
<sequence>MSEGNRRVGSGIAGLDQAIDQFRLGDNVVWQVDTIENYRYVVEPYVKQARKDNRNLIYIRFGLHEPVIEETEDIRVYEVSPEGGFEDFATRIHTIIREEGVKAFYVFDCLTDLLKFWYSDLMIGNFFTVTCPFLFTLDTIAYFALRRNVHTYDTIARIRETTQILLDLYEVEEEYYIHPLKVWQRYSPTMFLPHKITETGCVSITSSAETAELLSNMVFGSERMDYWNMTVSRARETLAGGDTQEKEEAKRLLAALLIGSDSRMFSMCLQCFRLEDLLKIASREIGSGYIGGKSAGMLLARRILTRGQENREYFQPLLEAHDSYYLGSDVFYTYIVQNGLWELRMKQKTKEGYFACAEELREKLSRGKFHESIEKQFIHMLEYFGQSPIIVRSSSLQEDSFGNAFAGKYESVFCPNQGTPEDRLENFENAVRRVYASTMNMDALHYRQNRGLAWKDEQMAILIQRVSGDYYGDYFFPHTAGVGNSSNLYVYEPGIDMDAGMLRLVFGLGTRAVDRVIGDYVKIVTLDDPMRRPLMSSEEEIRYSQHKADVLNLSRNCLETIDLEDAVKLDMKTDLRLFGEKDPETARRLREMGRDDSKAPFVLNFRRMLSGTRFPEVMQKAMSVLSEKYRYPVDIEFTANFQRDGSFKFNLLQCRPLQTRGLGKTVALPETVDPDQCLFCSRGNFMGGNVRLPIRYVVLVKTLPYLNLPEREKYTVARRIGILNGLLKGKQAMLIGPGRWGTTTPSLGVPVNFTELCNMTVMCELSYREKGVAPELSYGSHFFQDIVETGIFYAALFREREGVVYHEEYLMRQDNLVRQFMPKEEGAEEVIGVYETPGLQVYSDITRQMVLCAPDCREQNTVKP</sequence>
<protein>
    <submittedName>
        <fullName evidence="2">Pyruvate kinase</fullName>
    </submittedName>
</protein>
<evidence type="ECO:0000313" key="2">
    <source>
        <dbReference type="EMBL" id="HIV24037.1"/>
    </source>
</evidence>
<dbReference type="InterPro" id="IPR013815">
    <property type="entry name" value="ATP_grasp_subdomain_1"/>
</dbReference>
<proteinExistence type="predicted"/>
<dbReference type="Proteomes" id="UP000886889">
    <property type="component" value="Unassembled WGS sequence"/>
</dbReference>
<dbReference type="EMBL" id="DVOS01000074">
    <property type="protein sequence ID" value="HIV24037.1"/>
    <property type="molecule type" value="Genomic_DNA"/>
</dbReference>
<feature type="domain" description="Pyruvate phosphate dikinase AMP/ATP-binding" evidence="1">
    <location>
        <begin position="289"/>
        <end position="670"/>
    </location>
</feature>
<evidence type="ECO:0000259" key="1">
    <source>
        <dbReference type="Pfam" id="PF01326"/>
    </source>
</evidence>
<reference evidence="2" key="2">
    <citation type="journal article" date="2021" name="PeerJ">
        <title>Extensive microbial diversity within the chicken gut microbiome revealed by metagenomics and culture.</title>
        <authorList>
            <person name="Gilroy R."/>
            <person name="Ravi A."/>
            <person name="Getino M."/>
            <person name="Pursley I."/>
            <person name="Horton D.L."/>
            <person name="Alikhan N.F."/>
            <person name="Baker D."/>
            <person name="Gharbi K."/>
            <person name="Hall N."/>
            <person name="Watson M."/>
            <person name="Adriaenssens E.M."/>
            <person name="Foster-Nyarko E."/>
            <person name="Jarju S."/>
            <person name="Secka A."/>
            <person name="Antonio M."/>
            <person name="Oren A."/>
            <person name="Chaudhuri R.R."/>
            <person name="La Ragione R."/>
            <person name="Hildebrand F."/>
            <person name="Pallen M.J."/>
        </authorList>
    </citation>
    <scope>NUCLEOTIDE SEQUENCE</scope>
    <source>
        <strain evidence="2">ChiBcec6-7307</strain>
    </source>
</reference>
<comment type="caution">
    <text evidence="2">The sequence shown here is derived from an EMBL/GenBank/DDBJ whole genome shotgun (WGS) entry which is preliminary data.</text>
</comment>
<evidence type="ECO:0000313" key="3">
    <source>
        <dbReference type="Proteomes" id="UP000886889"/>
    </source>
</evidence>
<dbReference type="GO" id="GO:0005524">
    <property type="term" value="F:ATP binding"/>
    <property type="evidence" value="ECO:0007669"/>
    <property type="project" value="InterPro"/>
</dbReference>
<keyword evidence="2" id="KW-0418">Kinase</keyword>
<reference evidence="2" key="1">
    <citation type="submission" date="2020-10" db="EMBL/GenBank/DDBJ databases">
        <authorList>
            <person name="Gilroy R."/>
        </authorList>
    </citation>
    <scope>NUCLEOTIDE SEQUENCE</scope>
    <source>
        <strain evidence="2">ChiBcec6-7307</strain>
    </source>
</reference>
<organism evidence="2 3">
    <name type="scientific">Candidatus Merdiplasma excrementigallinarum</name>
    <dbReference type="NCBI Taxonomy" id="2840864"/>
    <lineage>
        <taxon>Bacteria</taxon>
        <taxon>Bacillati</taxon>
        <taxon>Bacillota</taxon>
        <taxon>Clostridia</taxon>
        <taxon>Lachnospirales</taxon>
        <taxon>Lachnospiraceae</taxon>
        <taxon>Lachnospiraceae incertae sedis</taxon>
        <taxon>Candidatus Merdiplasma</taxon>
    </lineage>
</organism>
<gene>
    <name evidence="2" type="ORF">IAC80_08905</name>
</gene>
<keyword evidence="2" id="KW-0808">Transferase</keyword>
<accession>A0A9D1P0H4</accession>
<dbReference type="SUPFAM" id="SSF56059">
    <property type="entry name" value="Glutathione synthetase ATP-binding domain-like"/>
    <property type="match status" value="1"/>
</dbReference>
<dbReference type="GO" id="GO:0016301">
    <property type="term" value="F:kinase activity"/>
    <property type="evidence" value="ECO:0007669"/>
    <property type="project" value="UniProtKB-KW"/>
</dbReference>